<feature type="transmembrane region" description="Helical" evidence="5">
    <location>
        <begin position="148"/>
        <end position="173"/>
    </location>
</feature>
<dbReference type="InterPro" id="IPR051328">
    <property type="entry name" value="T7SS_ABC-Transporter"/>
</dbReference>
<feature type="transmembrane region" description="Helical" evidence="5">
    <location>
        <begin position="179"/>
        <end position="205"/>
    </location>
</feature>
<comment type="caution">
    <text evidence="6">The sequence shown here is derived from an EMBL/GenBank/DDBJ whole genome shotgun (WGS) entry which is preliminary data.</text>
</comment>
<keyword evidence="2 5" id="KW-0812">Transmembrane</keyword>
<dbReference type="PANTHER" id="PTHR43077">
    <property type="entry name" value="TRANSPORT PERMEASE YVFS-RELATED"/>
    <property type="match status" value="1"/>
</dbReference>
<evidence type="ECO:0000256" key="2">
    <source>
        <dbReference type="ARBA" id="ARBA00022692"/>
    </source>
</evidence>
<evidence type="ECO:0000256" key="1">
    <source>
        <dbReference type="ARBA" id="ARBA00004141"/>
    </source>
</evidence>
<name>A0ABW4ZYY2_9BACL</name>
<reference evidence="7" key="1">
    <citation type="journal article" date="2019" name="Int. J. Syst. Evol. Microbiol.">
        <title>The Global Catalogue of Microorganisms (GCM) 10K type strain sequencing project: providing services to taxonomists for standard genome sequencing and annotation.</title>
        <authorList>
            <consortium name="The Broad Institute Genomics Platform"/>
            <consortium name="The Broad Institute Genome Sequencing Center for Infectious Disease"/>
            <person name="Wu L."/>
            <person name="Ma J."/>
        </authorList>
    </citation>
    <scope>NUCLEOTIDE SEQUENCE [LARGE SCALE GENOMIC DNA]</scope>
    <source>
        <strain evidence="7">CGMCC 1.13574</strain>
    </source>
</reference>
<gene>
    <name evidence="6" type="ORF">ACFSOY_14485</name>
</gene>
<sequence length="296" mass="33260">MIQKLMSLEFVTNPILLREFRSRMRTPKTVVLICLYLAILGGLTMAFIFVNNISSVVRPGENKYIFLAVAIIQLILLAFVAPGLTAGAISGERERQTLNILLTTHLSPFKILLSKLISSMAFIWLVLFSTLPLYAIVLLHGGVAPIKLLAMFAFYLVVIISFGMIGLFCSTWFKRTGIAVVVSYMVMLFLLGGTAVLGEMINMFMNALTGVYAQRPSLMYIMALNPVYNVWQIFEPDGYMFGASSNPLIMPPWLYFSLVYLSSSTLLMWLSVRLLTPVKRRRSEQQTTEQQQEVSP</sequence>
<evidence type="ECO:0000256" key="3">
    <source>
        <dbReference type="ARBA" id="ARBA00022989"/>
    </source>
</evidence>
<dbReference type="EMBL" id="JBHUIO010000009">
    <property type="protein sequence ID" value="MFD2171172.1"/>
    <property type="molecule type" value="Genomic_DNA"/>
</dbReference>
<feature type="transmembrane region" description="Helical" evidence="5">
    <location>
        <begin position="30"/>
        <end position="53"/>
    </location>
</feature>
<evidence type="ECO:0000313" key="6">
    <source>
        <dbReference type="EMBL" id="MFD2171172.1"/>
    </source>
</evidence>
<keyword evidence="3 5" id="KW-1133">Transmembrane helix</keyword>
<organism evidence="6 7">
    <name type="scientific">Tumebacillus lipolyticus</name>
    <dbReference type="NCBI Taxonomy" id="1280370"/>
    <lineage>
        <taxon>Bacteria</taxon>
        <taxon>Bacillati</taxon>
        <taxon>Bacillota</taxon>
        <taxon>Bacilli</taxon>
        <taxon>Bacillales</taxon>
        <taxon>Alicyclobacillaceae</taxon>
        <taxon>Tumebacillus</taxon>
    </lineage>
</organism>
<evidence type="ECO:0000313" key="7">
    <source>
        <dbReference type="Proteomes" id="UP001597343"/>
    </source>
</evidence>
<dbReference type="RefSeq" id="WP_386047763.1">
    <property type="nucleotide sequence ID" value="NZ_JBHUIO010000009.1"/>
</dbReference>
<keyword evidence="4 5" id="KW-0472">Membrane</keyword>
<feature type="transmembrane region" description="Helical" evidence="5">
    <location>
        <begin position="122"/>
        <end position="141"/>
    </location>
</feature>
<proteinExistence type="predicted"/>
<accession>A0ABW4ZYY2</accession>
<dbReference type="Pfam" id="PF12679">
    <property type="entry name" value="ABC2_membrane_2"/>
    <property type="match status" value="1"/>
</dbReference>
<evidence type="ECO:0000256" key="5">
    <source>
        <dbReference type="SAM" id="Phobius"/>
    </source>
</evidence>
<feature type="transmembrane region" description="Helical" evidence="5">
    <location>
        <begin position="65"/>
        <end position="86"/>
    </location>
</feature>
<feature type="transmembrane region" description="Helical" evidence="5">
    <location>
        <begin position="254"/>
        <end position="275"/>
    </location>
</feature>
<dbReference type="PANTHER" id="PTHR43077:SF10">
    <property type="entry name" value="TRANSPORT PERMEASE PROTEIN"/>
    <property type="match status" value="1"/>
</dbReference>
<evidence type="ECO:0000256" key="4">
    <source>
        <dbReference type="ARBA" id="ARBA00023136"/>
    </source>
</evidence>
<comment type="subcellular location">
    <subcellularLocation>
        <location evidence="1">Membrane</location>
        <topology evidence="1">Multi-pass membrane protein</topology>
    </subcellularLocation>
</comment>
<keyword evidence="7" id="KW-1185">Reference proteome</keyword>
<dbReference type="Proteomes" id="UP001597343">
    <property type="component" value="Unassembled WGS sequence"/>
</dbReference>
<protein>
    <submittedName>
        <fullName evidence="6">ABC transporter permease</fullName>
    </submittedName>
</protein>